<dbReference type="PANTHER" id="PTHR43628:SF1">
    <property type="entry name" value="CHITIN SYNTHASE REGULATORY FACTOR 2-RELATED"/>
    <property type="match status" value="1"/>
</dbReference>
<keyword evidence="3" id="KW-1185">Reference proteome</keyword>
<dbReference type="Pfam" id="PF08238">
    <property type="entry name" value="Sel1"/>
    <property type="match status" value="2"/>
</dbReference>
<feature type="signal peptide" evidence="1">
    <location>
        <begin position="1"/>
        <end position="19"/>
    </location>
</feature>
<evidence type="ECO:0000313" key="2">
    <source>
        <dbReference type="EMBL" id="TLS69222.1"/>
    </source>
</evidence>
<protein>
    <submittedName>
        <fullName evidence="2">Sel1 repeat family protein</fullName>
    </submittedName>
</protein>
<dbReference type="InterPro" id="IPR006597">
    <property type="entry name" value="Sel1-like"/>
</dbReference>
<feature type="chain" id="PRO_5024371798" evidence="1">
    <location>
        <begin position="20"/>
        <end position="209"/>
    </location>
</feature>
<evidence type="ECO:0000313" key="3">
    <source>
        <dbReference type="Proteomes" id="UP000306585"/>
    </source>
</evidence>
<name>A0A5R9H009_9PROT</name>
<organism evidence="2 3">
    <name type="scientific">Mariprofundus erugo</name>
    <dbReference type="NCBI Taxonomy" id="2528639"/>
    <lineage>
        <taxon>Bacteria</taxon>
        <taxon>Pseudomonadati</taxon>
        <taxon>Pseudomonadota</taxon>
        <taxon>Candidatius Mariprofundia</taxon>
        <taxon>Mariprofundales</taxon>
        <taxon>Mariprofundaceae</taxon>
        <taxon>Mariprofundus</taxon>
    </lineage>
</organism>
<dbReference type="Proteomes" id="UP000306585">
    <property type="component" value="Unassembled WGS sequence"/>
</dbReference>
<proteinExistence type="predicted"/>
<dbReference type="PROSITE" id="PS51257">
    <property type="entry name" value="PROKAR_LIPOPROTEIN"/>
    <property type="match status" value="1"/>
</dbReference>
<keyword evidence="1" id="KW-0732">Signal</keyword>
<dbReference type="PANTHER" id="PTHR43628">
    <property type="entry name" value="ACTIVATOR OF C KINASE PROTEIN 1-RELATED"/>
    <property type="match status" value="1"/>
</dbReference>
<dbReference type="InterPro" id="IPR011990">
    <property type="entry name" value="TPR-like_helical_dom_sf"/>
</dbReference>
<sequence>MLVYRLILILLVGILSSCASGPNPNPGERITDVGWTSGNYVKDWPLVREKAELGQPWAQLRLGIFYVYGWGVEQNFSEAAKWYAKASIQIAEGDWANGKIVGATGKPGYFNQNSDAYMARYNLSEFYLNGRGVQKDNVLAYALIKSVVEAQKGKSIFFCCEFNGGRYISNTDITKRFDEIKNAMSTAELSKADAISEGELVHLLQVASQ</sequence>
<evidence type="ECO:0000256" key="1">
    <source>
        <dbReference type="SAM" id="SignalP"/>
    </source>
</evidence>
<dbReference type="SMART" id="SM00671">
    <property type="entry name" value="SEL1"/>
    <property type="match status" value="2"/>
</dbReference>
<reference evidence="2 3" key="1">
    <citation type="journal article" date="2019" name="Appl. Environ. Microbiol.">
        <title>Environmental Evidence and Genomic Insight of Iron-oxidizing Bacteria Preference Towards More Corrosion Resistant Stainless Steel at Higher Salinities.</title>
        <authorList>
            <person name="Garrison C.E."/>
            <person name="Price K.A."/>
            <person name="Field E.K."/>
        </authorList>
    </citation>
    <scope>NUCLEOTIDE SEQUENCE [LARGE SCALE GENOMIC DNA]</scope>
    <source>
        <strain evidence="2 3">P3</strain>
    </source>
</reference>
<dbReference type="Gene3D" id="1.25.40.10">
    <property type="entry name" value="Tetratricopeptide repeat domain"/>
    <property type="match status" value="1"/>
</dbReference>
<gene>
    <name evidence="2" type="ORF">FEF65_01700</name>
</gene>
<comment type="caution">
    <text evidence="2">The sequence shown here is derived from an EMBL/GenBank/DDBJ whole genome shotgun (WGS) entry which is preliminary data.</text>
</comment>
<accession>A0A5R9H009</accession>
<dbReference type="InterPro" id="IPR052945">
    <property type="entry name" value="Mitotic_Regulator"/>
</dbReference>
<dbReference type="EMBL" id="VBRY01000001">
    <property type="protein sequence ID" value="TLS69222.1"/>
    <property type="molecule type" value="Genomic_DNA"/>
</dbReference>
<dbReference type="AlphaFoldDB" id="A0A5R9H009"/>
<dbReference type="SUPFAM" id="SSF81901">
    <property type="entry name" value="HCP-like"/>
    <property type="match status" value="1"/>
</dbReference>